<feature type="transmembrane region" description="Helical" evidence="6">
    <location>
        <begin position="1284"/>
        <end position="1303"/>
    </location>
</feature>
<dbReference type="Proteomes" id="UP000649617">
    <property type="component" value="Unassembled WGS sequence"/>
</dbReference>
<proteinExistence type="predicted"/>
<comment type="caution">
    <text evidence="8">The sequence shown here is derived from an EMBL/GenBank/DDBJ whole genome shotgun (WGS) entry which is preliminary data.</text>
</comment>
<sequence>MPRDASPCPAAEKTLPESGAAPDKGGLGQLASGTKESAAKKKRKGQRQSKGKACSAQPSASFSSSHPIMIGCSVDELPIASELPPAKEERMMLRGTNATLETAVGAHLPSHLPSSLPFHFRLDVSSIRLAGNGGHVKYPDTWQQDVASSLEVEWKSCREQQEQAWLEEGKLPLEITQALAASGVHTWSLVRCLRRRQDMKWESRKSAGPGEITPMKVLRLERAPGVPLQKQDLEEVGFDGLWCQMLYDICDDPLLAEMGYQGPTQFVALLLAYESPLNPMDFPLEQFSREVRFAHIDHFEFAICCPASPYSGCRFKEPHNGICRLFCLDVSPGSESLQKHMIDARAALTWLFWDCFDQMTILATMRAQPFLLPFRCEVSRHHAERHRELHMQGLRVEGCDGDLLAAVELAFQEAAAEYHELLEEIGPDERHHLLPKQWYRAVHTNRWPIQMDLHDQSRGSESFYTRVSPLSCEHLQLAAVQCVGIMFQHDEADADRLEIECEQKHMDLTMDLSKWESSGVVSEVLAVVQQLDEAVQSRRTRNSLWQVMEKDSLEEVEANLAQLAYGLRALQRASLKFELRSVGLAVLEAERAESDHSVVSVASAAYQEMSFFNSIPSTRSQQVQRVLLLSAPERVLQQRAEAQNLLRTVLPNGQDNLLCGGFVAKQFDRGGPLQRFWLESRTSQYLYSPYFKPPCQSLDPSALLSPAERTYLVKSFITDPKRYLLLEDGNVDLRQGGAQMDPRQLQADNIIEGGLLRLHSPMALRELESGIVFPWQSLTWQGYLRRGCTCNTELLRQHFGPQVASYFDFLNLYSQFLLIAAIFGLIAFFARSPNEHADASFPSPGFWWRLVRPTVGVGMSVWGMVFCIVWRRRAAWLTYSWDNGWTEQAEDLKGTGAMETTGRVRPEFALSWRKNFQKATLQKQRRVLNRLRRLLRAPYSGQGANFFTDRVLKADIWRFDEACYQSYWVHLRRQVLASCVSVFFILLACGATFGSLAINDEFELNPWVAYVLSGMTSSVLVPLLGYWHQIVVLATNEYQLFRYDHDKERDVFNRLFGFALFNTYNSLLWIAFYKRNMDQLQIQVMFLTLSHALVNNVVEFYSALWRKQIREVGKQAASPLRHTHCCCMRRFLYIFTGDAACAETRSTCVEKMLEQVSEQLARDRTFQLVQELIELVIQYGMVVMFTLAFPLTPCIALLGCHLENRVDCYRLIRLARAPEPRMVVGIGQSFNAFLGVTGLGMLVSGFLVNFTWYDAEDCVEHSRTCKTVVDLVLSNLGLEKHTQLYILAAGEHCLLMIMFLLYYSDPTSLRVQEEKYRQQFFEKRMALEFQDIQGLQPRLRQRRAHSATNDAAPALDAKEY</sequence>
<dbReference type="PANTHER" id="PTHR12308:SF73">
    <property type="entry name" value="ANOCTAMIN"/>
    <property type="match status" value="1"/>
</dbReference>
<keyword evidence="2 6" id="KW-0812">Transmembrane</keyword>
<feature type="transmembrane region" description="Helical" evidence="6">
    <location>
        <begin position="1010"/>
        <end position="1034"/>
    </location>
</feature>
<feature type="domain" description="Anoctamin transmembrane" evidence="7">
    <location>
        <begin position="796"/>
        <end position="1303"/>
    </location>
</feature>
<feature type="transmembrane region" description="Helical" evidence="6">
    <location>
        <begin position="1223"/>
        <end position="1247"/>
    </location>
</feature>
<feature type="transmembrane region" description="Helical" evidence="6">
    <location>
        <begin position="1055"/>
        <end position="1073"/>
    </location>
</feature>
<evidence type="ECO:0000256" key="4">
    <source>
        <dbReference type="ARBA" id="ARBA00023136"/>
    </source>
</evidence>
<keyword evidence="9" id="KW-1185">Reference proteome</keyword>
<evidence type="ECO:0000259" key="7">
    <source>
        <dbReference type="Pfam" id="PF04547"/>
    </source>
</evidence>
<evidence type="ECO:0000313" key="9">
    <source>
        <dbReference type="Proteomes" id="UP000649617"/>
    </source>
</evidence>
<reference evidence="8" key="1">
    <citation type="submission" date="2021-02" db="EMBL/GenBank/DDBJ databases">
        <authorList>
            <person name="Dougan E. K."/>
            <person name="Rhodes N."/>
            <person name="Thang M."/>
            <person name="Chan C."/>
        </authorList>
    </citation>
    <scope>NUCLEOTIDE SEQUENCE</scope>
</reference>
<dbReference type="InterPro" id="IPR049452">
    <property type="entry name" value="Anoctamin_TM"/>
</dbReference>
<feature type="compositionally biased region" description="Basic residues" evidence="5">
    <location>
        <begin position="40"/>
        <end position="50"/>
    </location>
</feature>
<evidence type="ECO:0000256" key="1">
    <source>
        <dbReference type="ARBA" id="ARBA00004141"/>
    </source>
</evidence>
<dbReference type="EMBL" id="CAJNIZ010004958">
    <property type="protein sequence ID" value="CAE7237588.1"/>
    <property type="molecule type" value="Genomic_DNA"/>
</dbReference>
<feature type="region of interest" description="Disordered" evidence="5">
    <location>
        <begin position="1"/>
        <end position="67"/>
    </location>
</feature>
<evidence type="ECO:0000256" key="6">
    <source>
        <dbReference type="SAM" id="Phobius"/>
    </source>
</evidence>
<feature type="transmembrane region" description="Helical" evidence="6">
    <location>
        <begin position="812"/>
        <end position="830"/>
    </location>
</feature>
<evidence type="ECO:0000256" key="3">
    <source>
        <dbReference type="ARBA" id="ARBA00022989"/>
    </source>
</evidence>
<gene>
    <name evidence="8" type="primary">ANO1</name>
    <name evidence="8" type="ORF">SPIL2461_LOCUS3931</name>
</gene>
<comment type="subcellular location">
    <subcellularLocation>
        <location evidence="1">Membrane</location>
        <topology evidence="1">Multi-pass membrane protein</topology>
    </subcellularLocation>
</comment>
<dbReference type="OrthoDB" id="296386at2759"/>
<organism evidence="8 9">
    <name type="scientific">Symbiodinium pilosum</name>
    <name type="common">Dinoflagellate</name>
    <dbReference type="NCBI Taxonomy" id="2952"/>
    <lineage>
        <taxon>Eukaryota</taxon>
        <taxon>Sar</taxon>
        <taxon>Alveolata</taxon>
        <taxon>Dinophyceae</taxon>
        <taxon>Suessiales</taxon>
        <taxon>Symbiodiniaceae</taxon>
        <taxon>Symbiodinium</taxon>
    </lineage>
</organism>
<feature type="transmembrane region" description="Helical" evidence="6">
    <location>
        <begin position="975"/>
        <end position="998"/>
    </location>
</feature>
<dbReference type="Pfam" id="PF04547">
    <property type="entry name" value="Anoctamin"/>
    <property type="match status" value="1"/>
</dbReference>
<accession>A0A812L206</accession>
<dbReference type="GO" id="GO:0016020">
    <property type="term" value="C:membrane"/>
    <property type="evidence" value="ECO:0007669"/>
    <property type="project" value="UniProtKB-SubCell"/>
</dbReference>
<feature type="compositionally biased region" description="Low complexity" evidence="5">
    <location>
        <begin position="51"/>
        <end position="65"/>
    </location>
</feature>
<name>A0A812L206_SYMPI</name>
<keyword evidence="3 6" id="KW-1133">Transmembrane helix</keyword>
<dbReference type="InterPro" id="IPR007632">
    <property type="entry name" value="Anoctamin"/>
</dbReference>
<evidence type="ECO:0000256" key="2">
    <source>
        <dbReference type="ARBA" id="ARBA00022692"/>
    </source>
</evidence>
<dbReference type="PANTHER" id="PTHR12308">
    <property type="entry name" value="ANOCTAMIN"/>
    <property type="match status" value="1"/>
</dbReference>
<evidence type="ECO:0000256" key="5">
    <source>
        <dbReference type="SAM" id="MobiDB-lite"/>
    </source>
</evidence>
<evidence type="ECO:0000313" key="8">
    <source>
        <dbReference type="EMBL" id="CAE7237588.1"/>
    </source>
</evidence>
<protein>
    <submittedName>
        <fullName evidence="8">ANO1 protein</fullName>
    </submittedName>
</protein>
<keyword evidence="4 6" id="KW-0472">Membrane</keyword>
<dbReference type="GO" id="GO:0005254">
    <property type="term" value="F:chloride channel activity"/>
    <property type="evidence" value="ECO:0007669"/>
    <property type="project" value="TreeGrafter"/>
</dbReference>